<evidence type="ECO:0000313" key="2">
    <source>
        <dbReference type="Proteomes" id="UP000326340"/>
    </source>
</evidence>
<gene>
    <name evidence="1" type="ORF">CSHISOI_03449</name>
</gene>
<dbReference type="Proteomes" id="UP000326340">
    <property type="component" value="Unassembled WGS sequence"/>
</dbReference>
<proteinExistence type="predicted"/>
<evidence type="ECO:0000313" key="1">
    <source>
        <dbReference type="EMBL" id="TQN72052.1"/>
    </source>
</evidence>
<organism evidence="1 2">
    <name type="scientific">Colletotrichum shisoi</name>
    <dbReference type="NCBI Taxonomy" id="2078593"/>
    <lineage>
        <taxon>Eukaryota</taxon>
        <taxon>Fungi</taxon>
        <taxon>Dikarya</taxon>
        <taxon>Ascomycota</taxon>
        <taxon>Pezizomycotina</taxon>
        <taxon>Sordariomycetes</taxon>
        <taxon>Hypocreomycetidae</taxon>
        <taxon>Glomerellales</taxon>
        <taxon>Glomerellaceae</taxon>
        <taxon>Colletotrichum</taxon>
        <taxon>Colletotrichum destructivum species complex</taxon>
    </lineage>
</organism>
<protein>
    <submittedName>
        <fullName evidence="1">Uncharacterized protein</fullName>
    </submittedName>
</protein>
<keyword evidence="2" id="KW-1185">Reference proteome</keyword>
<dbReference type="EMBL" id="PUHP01000207">
    <property type="protein sequence ID" value="TQN72052.1"/>
    <property type="molecule type" value="Genomic_DNA"/>
</dbReference>
<sequence>MCLPIIAYRTQRFSSSSRCLHSSPPPKEQHAVRWRWRSHLLVAIPSSASKPSLRPPAKASMRLTIR</sequence>
<name>A0A5Q4BY89_9PEZI</name>
<comment type="caution">
    <text evidence="1">The sequence shown here is derived from an EMBL/GenBank/DDBJ whole genome shotgun (WGS) entry which is preliminary data.</text>
</comment>
<reference evidence="1 2" key="1">
    <citation type="journal article" date="2019" name="Sci. Rep.">
        <title>Colletotrichum shisoi sp. nov., an anthracnose pathogen of Perilla frutescens in Japan: molecular phylogenetic, morphological and genomic evidence.</title>
        <authorList>
            <person name="Gan P."/>
            <person name="Tsushima A."/>
            <person name="Hiroyama R."/>
            <person name="Narusaka M."/>
            <person name="Takano Y."/>
            <person name="Narusaka Y."/>
            <person name="Kawaradani M."/>
            <person name="Damm U."/>
            <person name="Shirasu K."/>
        </authorList>
    </citation>
    <scope>NUCLEOTIDE SEQUENCE [LARGE SCALE GENOMIC DNA]</scope>
    <source>
        <strain evidence="1 2">PG-2018a</strain>
    </source>
</reference>
<dbReference type="AlphaFoldDB" id="A0A5Q4BY89"/>
<accession>A0A5Q4BY89</accession>